<dbReference type="EMBL" id="JAGTJJ010000021">
    <property type="protein sequence ID" value="MDC3984513.1"/>
    <property type="molecule type" value="Genomic_DNA"/>
</dbReference>
<dbReference type="SMART" id="SM00320">
    <property type="entry name" value="WD40"/>
    <property type="match status" value="5"/>
</dbReference>
<dbReference type="PANTHER" id="PTHR22847:SF637">
    <property type="entry name" value="WD REPEAT DOMAIN 5B"/>
    <property type="match status" value="1"/>
</dbReference>
<dbReference type="Gene3D" id="2.130.10.10">
    <property type="entry name" value="YVTN repeat-like/Quinoprotein amine dehydrogenase"/>
    <property type="match status" value="3"/>
</dbReference>
<dbReference type="CDD" id="cd00200">
    <property type="entry name" value="WD40"/>
    <property type="match status" value="1"/>
</dbReference>
<evidence type="ECO:0000313" key="4">
    <source>
        <dbReference type="EMBL" id="MDC3984513.1"/>
    </source>
</evidence>
<feature type="repeat" description="WD" evidence="3">
    <location>
        <begin position="220"/>
        <end position="261"/>
    </location>
</feature>
<comment type="caution">
    <text evidence="4">The sequence shown here is derived from an EMBL/GenBank/DDBJ whole genome shotgun (WGS) entry which is preliminary data.</text>
</comment>
<evidence type="ECO:0000256" key="1">
    <source>
        <dbReference type="ARBA" id="ARBA00022574"/>
    </source>
</evidence>
<dbReference type="Proteomes" id="UP001151081">
    <property type="component" value="Unassembled WGS sequence"/>
</dbReference>
<dbReference type="RefSeq" id="WP_272458997.1">
    <property type="nucleotide sequence ID" value="NZ_JAGTJJ010000021.1"/>
</dbReference>
<dbReference type="InterPro" id="IPR015943">
    <property type="entry name" value="WD40/YVTN_repeat-like_dom_sf"/>
</dbReference>
<keyword evidence="2" id="KW-0677">Repeat</keyword>
<dbReference type="PANTHER" id="PTHR22847">
    <property type="entry name" value="WD40 REPEAT PROTEIN"/>
    <property type="match status" value="1"/>
</dbReference>
<dbReference type="SUPFAM" id="SSF50998">
    <property type="entry name" value="Quinoprotein alcohol dehydrogenase-like"/>
    <property type="match status" value="1"/>
</dbReference>
<evidence type="ECO:0000256" key="2">
    <source>
        <dbReference type="ARBA" id="ARBA00022737"/>
    </source>
</evidence>
<dbReference type="PROSITE" id="PS00678">
    <property type="entry name" value="WD_REPEATS_1"/>
    <property type="match status" value="1"/>
</dbReference>
<dbReference type="Pfam" id="PF00400">
    <property type="entry name" value="WD40"/>
    <property type="match status" value="4"/>
</dbReference>
<gene>
    <name evidence="4" type="ORF">KEG57_28660</name>
</gene>
<dbReference type="AlphaFoldDB" id="A0A9X3X9A4"/>
<proteinExistence type="predicted"/>
<dbReference type="InterPro" id="IPR019775">
    <property type="entry name" value="WD40_repeat_CS"/>
</dbReference>
<feature type="repeat" description="WD" evidence="3">
    <location>
        <begin position="445"/>
        <end position="476"/>
    </location>
</feature>
<feature type="repeat" description="WD" evidence="3">
    <location>
        <begin position="262"/>
        <end position="303"/>
    </location>
</feature>
<feature type="repeat" description="WD" evidence="3">
    <location>
        <begin position="178"/>
        <end position="219"/>
    </location>
</feature>
<dbReference type="InterPro" id="IPR020472">
    <property type="entry name" value="WD40_PAC1"/>
</dbReference>
<keyword evidence="5" id="KW-1185">Reference proteome</keyword>
<dbReference type="InterPro" id="IPR001680">
    <property type="entry name" value="WD40_rpt"/>
</dbReference>
<dbReference type="PROSITE" id="PS50082">
    <property type="entry name" value="WD_REPEATS_2"/>
    <property type="match status" value="4"/>
</dbReference>
<keyword evidence="1 3" id="KW-0853">WD repeat</keyword>
<evidence type="ECO:0000256" key="3">
    <source>
        <dbReference type="PROSITE-ProRule" id="PRU00221"/>
    </source>
</evidence>
<reference evidence="4 5" key="1">
    <citation type="submission" date="2021-04" db="EMBL/GenBank/DDBJ databases">
        <title>Genome analysis of Polyangium sp.</title>
        <authorList>
            <person name="Li Y."/>
            <person name="Wang J."/>
        </authorList>
    </citation>
    <scope>NUCLEOTIDE SEQUENCE [LARGE SCALE GENOMIC DNA]</scope>
    <source>
        <strain evidence="4 5">SDU14</strain>
    </source>
</reference>
<dbReference type="PROSITE" id="PS50294">
    <property type="entry name" value="WD_REPEATS_REGION"/>
    <property type="match status" value="2"/>
</dbReference>
<evidence type="ECO:0000313" key="5">
    <source>
        <dbReference type="Proteomes" id="UP001151081"/>
    </source>
</evidence>
<dbReference type="PRINTS" id="PR00320">
    <property type="entry name" value="GPROTEINBRPT"/>
</dbReference>
<name>A0A9X3X9A4_9BACT</name>
<dbReference type="InterPro" id="IPR011047">
    <property type="entry name" value="Quinoprotein_ADH-like_sf"/>
</dbReference>
<sequence length="546" mass="58793">MIFSPDGKTLAVRHAIEGGQFGDEHSTRLYDAASARLLRKVTPKESLDVPWTPSLAISPDGALVACFVGPLGSTVAPTALRLFDVRTGKERAECGGGFLDEENGAIAFSPDNEVVATLSGKPADRSLLVLDAKTCTEQAHFRTRDTTDFVFTDPFHLLTAGANGLELRDRRTGQSRAISRPVGAVYAARFSPDGRYLAQGLDEGVVLVWDLGSTNGPRRLAGHQKTIAAVVFSPDGKTLATAGNDGLLNLWDTATWQKTRTLRGHGEGIDGVAFSPDGKRILTASYDKTARLWDASTGASVWTFPGGTLLTATAFSKDGRRVAIGAINDTVLVLDATTGKIAREIYIPKGGIVSRLFFAGSDALWSWTTHGGLRRWNLDTGESTFEQTPRSKTSFMTASLAPDGNTIVTSSLGDRGAIGLLDAASGKLLRSLKHPVHGKPWHYEMSMSPDGRFLASASPDGSLSLWRTDREQPILTIRAAEGRDAAVVFTEDGYVDFVGPEANSLRRLTLCTVGRQWFPFEVCGERLHVPGLFAKVLKDDSSFREP</sequence>
<accession>A0A9X3X9A4</accession>
<organism evidence="4 5">
    <name type="scientific">Polyangium jinanense</name>
    <dbReference type="NCBI Taxonomy" id="2829994"/>
    <lineage>
        <taxon>Bacteria</taxon>
        <taxon>Pseudomonadati</taxon>
        <taxon>Myxococcota</taxon>
        <taxon>Polyangia</taxon>
        <taxon>Polyangiales</taxon>
        <taxon>Polyangiaceae</taxon>
        <taxon>Polyangium</taxon>
    </lineage>
</organism>
<protein>
    <submittedName>
        <fullName evidence="4">PQQ-binding-like beta-propeller repeat protein</fullName>
    </submittedName>
</protein>